<dbReference type="PANTHER" id="PTHR43179:SF7">
    <property type="entry name" value="RHAMNOSYLTRANSFERASE WBBL"/>
    <property type="match status" value="1"/>
</dbReference>
<reference evidence="2 3" key="1">
    <citation type="journal article" date="2016" name="Nat. Commun.">
        <title>Thousands of microbial genomes shed light on interconnected biogeochemical processes in an aquifer system.</title>
        <authorList>
            <person name="Anantharaman K."/>
            <person name="Brown C.T."/>
            <person name="Hug L.A."/>
            <person name="Sharon I."/>
            <person name="Castelle C.J."/>
            <person name="Probst A.J."/>
            <person name="Thomas B.C."/>
            <person name="Singh A."/>
            <person name="Wilkins M.J."/>
            <person name="Karaoz U."/>
            <person name="Brodie E.L."/>
            <person name="Williams K.H."/>
            <person name="Hubbard S.S."/>
            <person name="Banfield J.F."/>
        </authorList>
    </citation>
    <scope>NUCLEOTIDE SEQUENCE [LARGE SCALE GENOMIC DNA]</scope>
</reference>
<dbReference type="Proteomes" id="UP000177382">
    <property type="component" value="Unassembled WGS sequence"/>
</dbReference>
<dbReference type="InterPro" id="IPR029044">
    <property type="entry name" value="Nucleotide-diphossugar_trans"/>
</dbReference>
<feature type="domain" description="Glycosyltransferase 2-like" evidence="1">
    <location>
        <begin position="7"/>
        <end position="193"/>
    </location>
</feature>
<gene>
    <name evidence="2" type="ORF">A2V97_00745</name>
</gene>
<dbReference type="AlphaFoldDB" id="A0A1F7XMG3"/>
<dbReference type="CDD" id="cd04186">
    <property type="entry name" value="GT_2_like_c"/>
    <property type="match status" value="1"/>
</dbReference>
<name>A0A1F7XMG3_9BACT</name>
<dbReference type="Pfam" id="PF00535">
    <property type="entry name" value="Glycos_transf_2"/>
    <property type="match status" value="1"/>
</dbReference>
<evidence type="ECO:0000313" key="2">
    <source>
        <dbReference type="EMBL" id="OGM15558.1"/>
    </source>
</evidence>
<evidence type="ECO:0000259" key="1">
    <source>
        <dbReference type="Pfam" id="PF00535"/>
    </source>
</evidence>
<dbReference type="PANTHER" id="PTHR43179">
    <property type="entry name" value="RHAMNOSYLTRANSFERASE WBBL"/>
    <property type="match status" value="1"/>
</dbReference>
<dbReference type="STRING" id="1802485.A2V97_00745"/>
<sequence length="299" mass="34179">MKIPKLSIVILSHNTKQVLSDCLNSLSQVRGEVDFEAIVSDNGSTDGTIEAIKEKFDWVKLVDNDKNLGFAAGNNKAKPYTQGEYILFLNPDTIVPKSTLKETVKYLDDNSNLGALTCKIVLPNGKLDKDARRSFPTPWVALTHLILRLDRIVPHSRILAKYWYGYINEDTAHEVDALQGAFFLVRKRVLDEVGWFDEDYFLDGEDIDLCWRIKAAGWKIMYFPKVNITHIKGVSKGKGLHALSVEKDKRLHFRATGVSSMEIFYRKHMWEKYPLALNLLVVLGIRLVKLYRTIGVYFK</sequence>
<dbReference type="InterPro" id="IPR001173">
    <property type="entry name" value="Glyco_trans_2-like"/>
</dbReference>
<dbReference type="EMBL" id="MGFX01000002">
    <property type="protein sequence ID" value="OGM15558.1"/>
    <property type="molecule type" value="Genomic_DNA"/>
</dbReference>
<accession>A0A1F7XMG3</accession>
<proteinExistence type="predicted"/>
<protein>
    <recommendedName>
        <fullName evidence="1">Glycosyltransferase 2-like domain-containing protein</fullName>
    </recommendedName>
</protein>
<comment type="caution">
    <text evidence="2">The sequence shown here is derived from an EMBL/GenBank/DDBJ whole genome shotgun (WGS) entry which is preliminary data.</text>
</comment>
<dbReference type="Gene3D" id="3.90.550.10">
    <property type="entry name" value="Spore Coat Polysaccharide Biosynthesis Protein SpsA, Chain A"/>
    <property type="match status" value="1"/>
</dbReference>
<evidence type="ECO:0000313" key="3">
    <source>
        <dbReference type="Proteomes" id="UP000177382"/>
    </source>
</evidence>
<dbReference type="SUPFAM" id="SSF53448">
    <property type="entry name" value="Nucleotide-diphospho-sugar transferases"/>
    <property type="match status" value="1"/>
</dbReference>
<organism evidence="2 3">
    <name type="scientific">Candidatus Woesebacteria bacterium RBG_16_42_24</name>
    <dbReference type="NCBI Taxonomy" id="1802485"/>
    <lineage>
        <taxon>Bacteria</taxon>
        <taxon>Candidatus Woeseibacteriota</taxon>
    </lineage>
</organism>